<reference evidence="12 13" key="1">
    <citation type="journal article" date="2018" name="Nat. Ecol. Evol.">
        <title>Genomic signatures of mitonuclear coevolution across populations of Tigriopus californicus.</title>
        <authorList>
            <person name="Barreto F.S."/>
            <person name="Watson E.T."/>
            <person name="Lima T.G."/>
            <person name="Willett C.S."/>
            <person name="Edmands S."/>
            <person name="Li W."/>
            <person name="Burton R.S."/>
        </authorList>
    </citation>
    <scope>NUCLEOTIDE SEQUENCE [LARGE SCALE GENOMIC DNA]</scope>
    <source>
        <strain evidence="12 13">San Diego</strain>
    </source>
</reference>
<dbReference type="Pfam" id="PF03982">
    <property type="entry name" value="DAGAT"/>
    <property type="match status" value="1"/>
</dbReference>
<dbReference type="InterPro" id="IPR007130">
    <property type="entry name" value="DAGAT"/>
</dbReference>
<dbReference type="EMBL" id="VCGU01000002">
    <property type="protein sequence ID" value="TRY79369.1"/>
    <property type="molecule type" value="Genomic_DNA"/>
</dbReference>
<dbReference type="OMA" id="RSQWMRR"/>
<evidence type="ECO:0000256" key="3">
    <source>
        <dbReference type="ARBA" id="ARBA00022516"/>
    </source>
</evidence>
<dbReference type="STRING" id="6832.A0A553PNW2"/>
<evidence type="ECO:0000256" key="9">
    <source>
        <dbReference type="ARBA" id="ARBA00023136"/>
    </source>
</evidence>
<keyword evidence="7 11" id="KW-1133">Transmembrane helix</keyword>
<evidence type="ECO:0000256" key="1">
    <source>
        <dbReference type="ARBA" id="ARBA00004477"/>
    </source>
</evidence>
<dbReference type="OrthoDB" id="264532at2759"/>
<keyword evidence="13" id="KW-1185">Reference proteome</keyword>
<dbReference type="PANTHER" id="PTHR12317">
    <property type="entry name" value="DIACYLGLYCEROL O-ACYLTRANSFERASE"/>
    <property type="match status" value="1"/>
</dbReference>
<evidence type="ECO:0000313" key="13">
    <source>
        <dbReference type="Proteomes" id="UP000318571"/>
    </source>
</evidence>
<dbReference type="GO" id="GO:0005789">
    <property type="term" value="C:endoplasmic reticulum membrane"/>
    <property type="evidence" value="ECO:0007669"/>
    <property type="project" value="UniProtKB-SubCell"/>
</dbReference>
<evidence type="ECO:0000256" key="2">
    <source>
        <dbReference type="ARBA" id="ARBA00005420"/>
    </source>
</evidence>
<keyword evidence="8" id="KW-0443">Lipid metabolism</keyword>
<protein>
    <recommendedName>
        <fullName evidence="11">Acyltransferase</fullName>
        <ecNumber evidence="11">2.3.1.-</ecNumber>
    </recommendedName>
</protein>
<dbReference type="AlphaFoldDB" id="A0A553PNW2"/>
<evidence type="ECO:0000313" key="12">
    <source>
        <dbReference type="EMBL" id="TRY79369.1"/>
    </source>
</evidence>
<evidence type="ECO:0000256" key="4">
    <source>
        <dbReference type="ARBA" id="ARBA00022679"/>
    </source>
</evidence>
<keyword evidence="10" id="KW-0012">Acyltransferase</keyword>
<comment type="caution">
    <text evidence="11">Lacks conserved residue(s) required for the propagation of feature annotation.</text>
</comment>
<evidence type="ECO:0000256" key="7">
    <source>
        <dbReference type="ARBA" id="ARBA00022989"/>
    </source>
</evidence>
<evidence type="ECO:0000256" key="5">
    <source>
        <dbReference type="ARBA" id="ARBA00022692"/>
    </source>
</evidence>
<dbReference type="GO" id="GO:0004144">
    <property type="term" value="F:diacylglycerol O-acyltransferase activity"/>
    <property type="evidence" value="ECO:0007669"/>
    <property type="project" value="TreeGrafter"/>
</dbReference>
<dbReference type="PANTHER" id="PTHR12317:SF79">
    <property type="entry name" value="ACYLTRANSFERASE"/>
    <property type="match status" value="1"/>
</dbReference>
<keyword evidence="3" id="KW-0444">Lipid biosynthesis</keyword>
<keyword evidence="4 11" id="KW-0808">Transferase</keyword>
<keyword evidence="5 11" id="KW-0812">Transmembrane</keyword>
<dbReference type="EC" id="2.3.1.-" evidence="11"/>
<proteinExistence type="inferred from homology"/>
<evidence type="ECO:0000256" key="11">
    <source>
        <dbReference type="RuleBase" id="RU367023"/>
    </source>
</evidence>
<dbReference type="CDD" id="cd07987">
    <property type="entry name" value="LPLAT_MGAT-like"/>
    <property type="match status" value="1"/>
</dbReference>
<evidence type="ECO:0000256" key="6">
    <source>
        <dbReference type="ARBA" id="ARBA00022824"/>
    </source>
</evidence>
<dbReference type="GO" id="GO:0019432">
    <property type="term" value="P:triglyceride biosynthetic process"/>
    <property type="evidence" value="ECO:0007669"/>
    <property type="project" value="TreeGrafter"/>
</dbReference>
<comment type="caution">
    <text evidence="12">The sequence shown here is derived from an EMBL/GenBank/DDBJ whole genome shotgun (WGS) entry which is preliminary data.</text>
</comment>
<comment type="subcellular location">
    <subcellularLocation>
        <location evidence="1 11">Endoplasmic reticulum membrane</location>
        <topology evidence="1 11">Multi-pass membrane protein</topology>
    </subcellularLocation>
</comment>
<evidence type="ECO:0000256" key="8">
    <source>
        <dbReference type="ARBA" id="ARBA00023098"/>
    </source>
</evidence>
<accession>A0A553PNW2</accession>
<keyword evidence="6 11" id="KW-0256">Endoplasmic reticulum</keyword>
<sequence>MSSKVPLKKTDSNPLQEPFKLMGLEFAPLSLPWERRMQTLAVLTYVSLFLTFSLGTMFGLLYLLFFTSYKWIPLFYAAFVWFDIDTCNNGGRSWNFMRSWFMFPHFVRFFPIKLVKTAELDPNRTYLIGSHPHGILCFGIFGAFATDCLNVQDVFPGIYPRLVTLQEQFWLPGSRELISATGAVASTKKGIESVLRQPKGTAAILIVGGASEALNYSPTEVKLVLKKRRGFVRLALKHGTPLVPSFTFGEQFVYEQAPNPEGSKLRAFQEWFERKLRFSPPIFFGRGVFQYNWGLVPFRKPLTVVVGSPIDVIKNEDPTPEEIDQLQEKYIQALSDLYETHNTKYGDQSVKLVIS</sequence>
<feature type="transmembrane region" description="Helical" evidence="11">
    <location>
        <begin position="40"/>
        <end position="65"/>
    </location>
</feature>
<keyword evidence="9 11" id="KW-0472">Membrane</keyword>
<gene>
    <name evidence="12" type="ORF">TCAL_10267</name>
</gene>
<dbReference type="Proteomes" id="UP000318571">
    <property type="component" value="Chromosome 6"/>
</dbReference>
<evidence type="ECO:0000256" key="10">
    <source>
        <dbReference type="ARBA" id="ARBA00023315"/>
    </source>
</evidence>
<name>A0A553PNW2_TIGCA</name>
<organism evidence="12 13">
    <name type="scientific">Tigriopus californicus</name>
    <name type="common">Marine copepod</name>
    <dbReference type="NCBI Taxonomy" id="6832"/>
    <lineage>
        <taxon>Eukaryota</taxon>
        <taxon>Metazoa</taxon>
        <taxon>Ecdysozoa</taxon>
        <taxon>Arthropoda</taxon>
        <taxon>Crustacea</taxon>
        <taxon>Multicrustacea</taxon>
        <taxon>Hexanauplia</taxon>
        <taxon>Copepoda</taxon>
        <taxon>Harpacticoida</taxon>
        <taxon>Harpacticidae</taxon>
        <taxon>Tigriopus</taxon>
    </lineage>
</organism>
<comment type="similarity">
    <text evidence="2 11">Belongs to the diacylglycerol acyltransferase family.</text>
</comment>